<dbReference type="AlphaFoldDB" id="A0A0F9NKZ2"/>
<name>A0A0F9NKZ2_9ZZZZ</name>
<organism evidence="1">
    <name type="scientific">marine sediment metagenome</name>
    <dbReference type="NCBI Taxonomy" id="412755"/>
    <lineage>
        <taxon>unclassified sequences</taxon>
        <taxon>metagenomes</taxon>
        <taxon>ecological metagenomes</taxon>
    </lineage>
</organism>
<reference evidence="1" key="1">
    <citation type="journal article" date="2015" name="Nature">
        <title>Complex archaea that bridge the gap between prokaryotes and eukaryotes.</title>
        <authorList>
            <person name="Spang A."/>
            <person name="Saw J.H."/>
            <person name="Jorgensen S.L."/>
            <person name="Zaremba-Niedzwiedzka K."/>
            <person name="Martijn J."/>
            <person name="Lind A.E."/>
            <person name="van Eijk R."/>
            <person name="Schleper C."/>
            <person name="Guy L."/>
            <person name="Ettema T.J."/>
        </authorList>
    </citation>
    <scope>NUCLEOTIDE SEQUENCE</scope>
</reference>
<accession>A0A0F9NKZ2</accession>
<comment type="caution">
    <text evidence="1">The sequence shown here is derived from an EMBL/GenBank/DDBJ whole genome shotgun (WGS) entry which is preliminary data.</text>
</comment>
<sequence length="65" mass="7900">MSKREFRYAEDPRHASNWCKECGLYYCWHPEVEGHENDDRCKHGFVPGTKNYYNANPYWIDEELL</sequence>
<dbReference type="EMBL" id="LAZR01003265">
    <property type="protein sequence ID" value="KKN20195.1"/>
    <property type="molecule type" value="Genomic_DNA"/>
</dbReference>
<evidence type="ECO:0000313" key="1">
    <source>
        <dbReference type="EMBL" id="KKN20195.1"/>
    </source>
</evidence>
<proteinExistence type="predicted"/>
<protein>
    <submittedName>
        <fullName evidence="1">Uncharacterized protein</fullName>
    </submittedName>
</protein>
<gene>
    <name evidence="1" type="ORF">LCGC14_0938210</name>
</gene>